<evidence type="ECO:0000256" key="1">
    <source>
        <dbReference type="ARBA" id="ARBA00007261"/>
    </source>
</evidence>
<reference evidence="10" key="1">
    <citation type="submission" date="2016-10" db="EMBL/GenBank/DDBJ databases">
        <authorList>
            <person name="Varghese N."/>
            <person name="Submissions S."/>
        </authorList>
    </citation>
    <scope>NUCLEOTIDE SEQUENCE [LARGE SCALE GENOMIC DNA]</scope>
    <source>
        <strain evidence="10">DSM 23515</strain>
    </source>
</reference>
<evidence type="ECO:0000313" key="9">
    <source>
        <dbReference type="EMBL" id="SFF77304.1"/>
    </source>
</evidence>
<dbReference type="PANTHER" id="PTHR43690">
    <property type="entry name" value="NARDILYSIN"/>
    <property type="match status" value="1"/>
</dbReference>
<dbReference type="SUPFAM" id="SSF63411">
    <property type="entry name" value="LuxS/MPP-like metallohydrolase"/>
    <property type="match status" value="4"/>
</dbReference>
<dbReference type="GO" id="GO:0008237">
    <property type="term" value="F:metallopeptidase activity"/>
    <property type="evidence" value="ECO:0007669"/>
    <property type="project" value="UniProtKB-KW"/>
</dbReference>
<evidence type="ECO:0000256" key="6">
    <source>
        <dbReference type="SAM" id="SignalP"/>
    </source>
</evidence>
<evidence type="ECO:0000313" key="10">
    <source>
        <dbReference type="Proteomes" id="UP000199116"/>
    </source>
</evidence>
<evidence type="ECO:0000259" key="7">
    <source>
        <dbReference type="Pfam" id="PF00675"/>
    </source>
</evidence>
<organism evidence="9 10">
    <name type="scientific">Salegentibacter agarivorans</name>
    <dbReference type="NCBI Taxonomy" id="345907"/>
    <lineage>
        <taxon>Bacteria</taxon>
        <taxon>Pseudomonadati</taxon>
        <taxon>Bacteroidota</taxon>
        <taxon>Flavobacteriia</taxon>
        <taxon>Flavobacteriales</taxon>
        <taxon>Flavobacteriaceae</taxon>
        <taxon>Salegentibacter</taxon>
    </lineage>
</organism>
<dbReference type="GO" id="GO:0046872">
    <property type="term" value="F:metal ion binding"/>
    <property type="evidence" value="ECO:0007669"/>
    <property type="project" value="InterPro"/>
</dbReference>
<evidence type="ECO:0000256" key="5">
    <source>
        <dbReference type="ARBA" id="ARBA00023049"/>
    </source>
</evidence>
<dbReference type="InterPro" id="IPR011765">
    <property type="entry name" value="Pept_M16_N"/>
</dbReference>
<evidence type="ECO:0000256" key="3">
    <source>
        <dbReference type="ARBA" id="ARBA00022801"/>
    </source>
</evidence>
<keyword evidence="10" id="KW-1185">Reference proteome</keyword>
<feature type="domain" description="Peptidase M16 N-terminal" evidence="7">
    <location>
        <begin position="63"/>
        <end position="169"/>
    </location>
</feature>
<dbReference type="EMBL" id="FOOH01000008">
    <property type="protein sequence ID" value="SFF77304.1"/>
    <property type="molecule type" value="Genomic_DNA"/>
</dbReference>
<dbReference type="Pfam" id="PF00675">
    <property type="entry name" value="Peptidase_M16"/>
    <property type="match status" value="1"/>
</dbReference>
<keyword evidence="3" id="KW-0378">Hydrolase</keyword>
<dbReference type="GO" id="GO:0006508">
    <property type="term" value="P:proteolysis"/>
    <property type="evidence" value="ECO:0007669"/>
    <property type="project" value="UniProtKB-KW"/>
</dbReference>
<name>A0A1I2LDE4_9FLAO</name>
<feature type="domain" description="Peptidase M16 C-terminal" evidence="8">
    <location>
        <begin position="207"/>
        <end position="391"/>
    </location>
</feature>
<gene>
    <name evidence="9" type="ORF">SAMN04488033_10898</name>
</gene>
<dbReference type="PANTHER" id="PTHR43690:SF17">
    <property type="entry name" value="PROTEIN YHJJ"/>
    <property type="match status" value="1"/>
</dbReference>
<evidence type="ECO:0000256" key="4">
    <source>
        <dbReference type="ARBA" id="ARBA00022833"/>
    </source>
</evidence>
<keyword evidence="6" id="KW-0732">Signal</keyword>
<dbReference type="Gene3D" id="3.30.830.10">
    <property type="entry name" value="Metalloenzyme, LuxS/M16 peptidase-like"/>
    <property type="match status" value="4"/>
</dbReference>
<proteinExistence type="inferred from homology"/>
<dbReference type="Proteomes" id="UP000199116">
    <property type="component" value="Unassembled WGS sequence"/>
</dbReference>
<comment type="similarity">
    <text evidence="1">Belongs to the peptidase M16 family.</text>
</comment>
<protein>
    <submittedName>
        <fullName evidence="9">Predicted Zn-dependent peptidase</fullName>
    </submittedName>
</protein>
<feature type="domain" description="Peptidase M16 C-terminal" evidence="8">
    <location>
        <begin position="701"/>
        <end position="875"/>
    </location>
</feature>
<dbReference type="AlphaFoldDB" id="A0A1I2LDE4"/>
<dbReference type="Pfam" id="PF05193">
    <property type="entry name" value="Peptidase_M16_C"/>
    <property type="match status" value="2"/>
</dbReference>
<accession>A0A1I2LDE4</accession>
<evidence type="ECO:0000259" key="8">
    <source>
        <dbReference type="Pfam" id="PF05193"/>
    </source>
</evidence>
<keyword evidence="5" id="KW-0482">Metalloprotease</keyword>
<dbReference type="InterPro" id="IPR011249">
    <property type="entry name" value="Metalloenz_LuxS/M16"/>
</dbReference>
<dbReference type="InterPro" id="IPR007863">
    <property type="entry name" value="Peptidase_M16_C"/>
</dbReference>
<sequence length="946" mass="109200">MKISIKKRIFLLLITNLIVNISLANTNIPNDSVPLDASIRYGILPNGLTYYIKPIDNPGAGLNLRLVVKAGIKQEKKGELDFAHITEHLGFVAGKNISRKKTPHLFDEAGVSLAQLNGFTAGNYTDYFVQLSDNNEKGISLALNFFKDILWNLELSEKNIGLERITVFDETNGGVFNLGIHSFHLEQQITGWGAEIPEDFEKHIKTFDHEKLIEFYKRWYRPDLMAIVIVGNIDNIDKVEKEINEKFDKKKEPGNPVDPTVDQMNYLDKTPQFYKKELQGDNDYLIYKPIHLNFYFRQNNNIKDQSKNGLKDQLIRNLFIELLNKKYLQVLQQYNTFGAIRAEFLTPPAALKLEIVPMEGLKKDYIDTALKTLKGIKQYGFSTEDFNLGKAEYLNSIRQSDTLSLSYWKNQIINHFVYGEALPENKEQLQERILQNLEKEEFHNAIKNYIKDKPEDISIVAYKGDPALENPEKKIKNWINEISNETVEKPDRPEKKLILMDTVQTNALEKTSVKVLETEITGAKSYQLKNGLRIILKDSQNHSSGKGADEKKIVFQGFSQHGIKCFPQEDYFSALNSTEITRNSGVGKLNKFELERYLDRYSFKGFVSPYIEYDAAGIKANIALKDIETALQLVYLYFTSPNFNTTAFEDWKTYQKIYIAYQNYPVENFESNIREFLPDNDFKPKGRKFIEGLAYTDLNRAKEIFNQIFNDAENFTFLFSGDFNEEEVLNLCRKYLGNLPVTSEYSRCISKSEESLVLPVESKTFHSVAPLNSTMVKMVYVKESNISSIDWQEEIKLILLNHIMKESLMRRLRFKSEEGGTYEVTPGLNIVNSHNYIEIPIGFNSDPKDVERLIGEVQNFIEELRSSPVEISFFEKLKKTQLNNKISYGLALAKMLRHSKDNYPWLDKEERNAFINSLHPNDLQETANNYLSNKPIIFKMLPKENK</sequence>
<feature type="chain" id="PRO_5011549486" evidence="6">
    <location>
        <begin position="25"/>
        <end position="946"/>
    </location>
</feature>
<evidence type="ECO:0000256" key="2">
    <source>
        <dbReference type="ARBA" id="ARBA00022670"/>
    </source>
</evidence>
<dbReference type="RefSeq" id="WP_093304129.1">
    <property type="nucleotide sequence ID" value="NZ_FOOH01000008.1"/>
</dbReference>
<feature type="signal peptide" evidence="6">
    <location>
        <begin position="1"/>
        <end position="24"/>
    </location>
</feature>
<keyword evidence="4" id="KW-0862">Zinc</keyword>
<dbReference type="InterPro" id="IPR050626">
    <property type="entry name" value="Peptidase_M16"/>
</dbReference>
<keyword evidence="2" id="KW-0645">Protease</keyword>